<evidence type="ECO:0000313" key="2">
    <source>
        <dbReference type="Proteomes" id="UP001367771"/>
    </source>
</evidence>
<dbReference type="RefSeq" id="WP_336545318.1">
    <property type="nucleotide sequence ID" value="NZ_JBBBDM010000004.1"/>
</dbReference>
<keyword evidence="2" id="KW-1185">Reference proteome</keyword>
<name>A0ABU8H3R6_9SPHN</name>
<dbReference type="Proteomes" id="UP001367771">
    <property type="component" value="Unassembled WGS sequence"/>
</dbReference>
<organism evidence="1 2">
    <name type="scientific">Sphingomonas kyungheensis</name>
    <dbReference type="NCBI Taxonomy" id="1069987"/>
    <lineage>
        <taxon>Bacteria</taxon>
        <taxon>Pseudomonadati</taxon>
        <taxon>Pseudomonadota</taxon>
        <taxon>Alphaproteobacteria</taxon>
        <taxon>Sphingomonadales</taxon>
        <taxon>Sphingomonadaceae</taxon>
        <taxon>Sphingomonas</taxon>
    </lineage>
</organism>
<dbReference type="EMBL" id="JBBBDM010000004">
    <property type="protein sequence ID" value="MEI5687594.1"/>
    <property type="molecule type" value="Genomic_DNA"/>
</dbReference>
<gene>
    <name evidence="1" type="ORF">V8201_10950</name>
</gene>
<proteinExistence type="predicted"/>
<evidence type="ECO:0000313" key="1">
    <source>
        <dbReference type="EMBL" id="MEI5687594.1"/>
    </source>
</evidence>
<protein>
    <submittedName>
        <fullName evidence="1">Uncharacterized protein</fullName>
    </submittedName>
</protein>
<comment type="caution">
    <text evidence="1">The sequence shown here is derived from an EMBL/GenBank/DDBJ whole genome shotgun (WGS) entry which is preliminary data.</text>
</comment>
<sequence>MNGMLTDSAAVQHADCWRGSVMAGPEPISIENAEYFGVATFVMERKCGSYVAVSEIKRGVPA</sequence>
<reference evidence="1 2" key="1">
    <citation type="journal article" date="2013" name="Int. J. Syst. Evol. Microbiol.">
        <title>Sphingomonas kyungheensis sp. nov., a bacterium with ginsenoside-converting activity isolated from soil of a ginseng field.</title>
        <authorList>
            <person name="Son H.M."/>
            <person name="Yang J.E."/>
            <person name="Park Y."/>
            <person name="Han C.K."/>
            <person name="Kim S.G."/>
            <person name="Kook M."/>
            <person name="Yi T.H."/>
        </authorList>
    </citation>
    <scope>NUCLEOTIDE SEQUENCE [LARGE SCALE GENOMIC DNA]</scope>
    <source>
        <strain evidence="1 2">LMG 26582</strain>
    </source>
</reference>
<accession>A0ABU8H3R6</accession>